<proteinExistence type="predicted"/>
<dbReference type="EMBL" id="SSTE01010327">
    <property type="protein sequence ID" value="KAA0052695.1"/>
    <property type="molecule type" value="Genomic_DNA"/>
</dbReference>
<dbReference type="Proteomes" id="UP000321393">
    <property type="component" value="Unassembled WGS sequence"/>
</dbReference>
<evidence type="ECO:0000313" key="1">
    <source>
        <dbReference type="EMBL" id="KAA0052695.1"/>
    </source>
</evidence>
<accession>A0A5A7UG40</accession>
<dbReference type="AlphaFoldDB" id="A0A5A7UG40"/>
<comment type="caution">
    <text evidence="1">The sequence shown here is derived from an EMBL/GenBank/DDBJ whole genome shotgun (WGS) entry which is preliminary data.</text>
</comment>
<gene>
    <name evidence="1" type="ORF">E6C27_scaffold120G003080</name>
</gene>
<name>A0A5A7UG40_CUCMM</name>
<protein>
    <submittedName>
        <fullName evidence="1">Uncharacterized protein</fullName>
    </submittedName>
</protein>
<organism evidence="1 2">
    <name type="scientific">Cucumis melo var. makuwa</name>
    <name type="common">Oriental melon</name>
    <dbReference type="NCBI Taxonomy" id="1194695"/>
    <lineage>
        <taxon>Eukaryota</taxon>
        <taxon>Viridiplantae</taxon>
        <taxon>Streptophyta</taxon>
        <taxon>Embryophyta</taxon>
        <taxon>Tracheophyta</taxon>
        <taxon>Spermatophyta</taxon>
        <taxon>Magnoliopsida</taxon>
        <taxon>eudicotyledons</taxon>
        <taxon>Gunneridae</taxon>
        <taxon>Pentapetalae</taxon>
        <taxon>rosids</taxon>
        <taxon>fabids</taxon>
        <taxon>Cucurbitales</taxon>
        <taxon>Cucurbitaceae</taxon>
        <taxon>Benincaseae</taxon>
        <taxon>Cucumis</taxon>
    </lineage>
</organism>
<reference evidence="1 2" key="1">
    <citation type="submission" date="2019-08" db="EMBL/GenBank/DDBJ databases">
        <title>Draft genome sequences of two oriental melons (Cucumis melo L. var makuwa).</title>
        <authorList>
            <person name="Kwon S.-Y."/>
        </authorList>
    </citation>
    <scope>NUCLEOTIDE SEQUENCE [LARGE SCALE GENOMIC DNA]</scope>
    <source>
        <strain evidence="2">cv. SW 3</strain>
        <tissue evidence="1">Leaf</tissue>
    </source>
</reference>
<evidence type="ECO:0000313" key="2">
    <source>
        <dbReference type="Proteomes" id="UP000321393"/>
    </source>
</evidence>
<sequence>MDNNKQTAIFTCNSFANPFQIRAFNFNLHGQGAQTHFTESSVKEDEQVMKRKVQWCLLVLHGRASRFKQAPDSLSIPSNQGPRWP</sequence>